<name>A0A1G6TGM3_9PROT</name>
<dbReference type="AlphaFoldDB" id="A0A1G6TGM3"/>
<reference evidence="2 3" key="1">
    <citation type="submission" date="2016-10" db="EMBL/GenBank/DDBJ databases">
        <authorList>
            <person name="de Groot N.N."/>
        </authorList>
    </citation>
    <scope>NUCLEOTIDE SEQUENCE [LARGE SCALE GENOMIC DNA]</scope>
    <source>
        <strain evidence="2 3">CPCC 100156</strain>
    </source>
</reference>
<evidence type="ECO:0000256" key="1">
    <source>
        <dbReference type="SAM" id="MobiDB-lite"/>
    </source>
</evidence>
<keyword evidence="3" id="KW-1185">Reference proteome</keyword>
<feature type="region of interest" description="Disordered" evidence="1">
    <location>
        <begin position="57"/>
        <end position="157"/>
    </location>
</feature>
<dbReference type="EMBL" id="FMZX01000006">
    <property type="protein sequence ID" value="SDD28220.1"/>
    <property type="molecule type" value="Genomic_DNA"/>
</dbReference>
<sequence>MGQDSDVVRVAAALKSPGIRYRSFGNEPVRGTAHPQADVSNSFPLLGAAIEAAATEARSVPMPAEPSAPLAGGPPASFIPLPADYASRPSPGPVDLSYPVPAPAPAPRQAEAAPRPAPPQPDPSIAEAAPRPVASTPQPVPPRLPAGSAEAHQHLLQALAPPAVLPVPAFPPGAPPQATGGTLAALLGAAAQGVPQAPWPSPLPDSGLLPAAQVTLPLSEVMRLVATGSPSGKSPFAAFRIAGGRAGPQ</sequence>
<dbReference type="STRING" id="938405.SAMN02927895_03280"/>
<dbReference type="Proteomes" id="UP000198925">
    <property type="component" value="Unassembled WGS sequence"/>
</dbReference>
<gene>
    <name evidence="2" type="ORF">SAMN04487779_100667</name>
</gene>
<organism evidence="2 3">
    <name type="scientific">Belnapia rosea</name>
    <dbReference type="NCBI Taxonomy" id="938405"/>
    <lineage>
        <taxon>Bacteria</taxon>
        <taxon>Pseudomonadati</taxon>
        <taxon>Pseudomonadota</taxon>
        <taxon>Alphaproteobacteria</taxon>
        <taxon>Acetobacterales</taxon>
        <taxon>Roseomonadaceae</taxon>
        <taxon>Belnapia</taxon>
    </lineage>
</organism>
<protein>
    <submittedName>
        <fullName evidence="2">Uncharacterized protein</fullName>
    </submittedName>
</protein>
<accession>A0A1G6TGM3</accession>
<feature type="compositionally biased region" description="Low complexity" evidence="1">
    <location>
        <begin position="65"/>
        <end position="76"/>
    </location>
</feature>
<proteinExistence type="predicted"/>
<feature type="region of interest" description="Disordered" evidence="1">
    <location>
        <begin position="21"/>
        <end position="40"/>
    </location>
</feature>
<evidence type="ECO:0000313" key="2">
    <source>
        <dbReference type="EMBL" id="SDD28220.1"/>
    </source>
</evidence>
<evidence type="ECO:0000313" key="3">
    <source>
        <dbReference type="Proteomes" id="UP000198925"/>
    </source>
</evidence>